<evidence type="ECO:0000313" key="1">
    <source>
        <dbReference type="EMBL" id="JAH13869.1"/>
    </source>
</evidence>
<name>A0A0E9QAU2_ANGAN</name>
<dbReference type="EMBL" id="GBXM01094708">
    <property type="protein sequence ID" value="JAH13869.1"/>
    <property type="molecule type" value="Transcribed_RNA"/>
</dbReference>
<reference evidence="1" key="1">
    <citation type="submission" date="2014-11" db="EMBL/GenBank/DDBJ databases">
        <authorList>
            <person name="Amaro Gonzalez C."/>
        </authorList>
    </citation>
    <scope>NUCLEOTIDE SEQUENCE</scope>
</reference>
<accession>A0A0E9QAU2</accession>
<proteinExistence type="predicted"/>
<dbReference type="AlphaFoldDB" id="A0A0E9QAU2"/>
<sequence length="47" mass="5400">METVQLQIRTKCFWQDYNFRNTFCASFISTSIGYLKTPDTVSVSGTN</sequence>
<organism evidence="1">
    <name type="scientific">Anguilla anguilla</name>
    <name type="common">European freshwater eel</name>
    <name type="synonym">Muraena anguilla</name>
    <dbReference type="NCBI Taxonomy" id="7936"/>
    <lineage>
        <taxon>Eukaryota</taxon>
        <taxon>Metazoa</taxon>
        <taxon>Chordata</taxon>
        <taxon>Craniata</taxon>
        <taxon>Vertebrata</taxon>
        <taxon>Euteleostomi</taxon>
        <taxon>Actinopterygii</taxon>
        <taxon>Neopterygii</taxon>
        <taxon>Teleostei</taxon>
        <taxon>Anguilliformes</taxon>
        <taxon>Anguillidae</taxon>
        <taxon>Anguilla</taxon>
    </lineage>
</organism>
<reference evidence="1" key="2">
    <citation type="journal article" date="2015" name="Fish Shellfish Immunol.">
        <title>Early steps in the European eel (Anguilla anguilla)-Vibrio vulnificus interaction in the gills: Role of the RtxA13 toxin.</title>
        <authorList>
            <person name="Callol A."/>
            <person name="Pajuelo D."/>
            <person name="Ebbesson L."/>
            <person name="Teles M."/>
            <person name="MacKenzie S."/>
            <person name="Amaro C."/>
        </authorList>
    </citation>
    <scope>NUCLEOTIDE SEQUENCE</scope>
</reference>
<protein>
    <submittedName>
        <fullName evidence="1">Uncharacterized protein</fullName>
    </submittedName>
</protein>